<proteinExistence type="predicted"/>
<gene>
    <name evidence="3" type="ORF">DB32_002095</name>
</gene>
<evidence type="ECO:0000256" key="1">
    <source>
        <dbReference type="SAM" id="MobiDB-lite"/>
    </source>
</evidence>
<evidence type="ECO:0000256" key="2">
    <source>
        <dbReference type="SAM" id="SignalP"/>
    </source>
</evidence>
<dbReference type="RefSeq" id="WP_053232234.1">
    <property type="nucleotide sequence ID" value="NZ_CP011125.1"/>
</dbReference>
<keyword evidence="4" id="KW-1185">Reference proteome</keyword>
<feature type="compositionally biased region" description="Low complexity" evidence="1">
    <location>
        <begin position="551"/>
        <end position="560"/>
    </location>
</feature>
<feature type="chain" id="PRO_5002511217" evidence="2">
    <location>
        <begin position="28"/>
        <end position="603"/>
    </location>
</feature>
<dbReference type="Gene3D" id="2.60.40.10">
    <property type="entry name" value="Immunoglobulins"/>
    <property type="match status" value="1"/>
</dbReference>
<keyword evidence="2" id="KW-0732">Signal</keyword>
<sequence length="603" mass="64549">MGLPTRSHARALALATLATCVAAPAAAQPGHRMQTEEGFYFFVDHVPGEYGDDPNQGTGALLSVFGSDTRTLELGVRSDGSRFWYRQDGTATTFSLGDRQIDLPDVRSGVVQIRRSVFVPEEGPSIARIVDVITNTSDEPLAITLDEVVPANQLATSSGDTMVDTDDAWSVSGFSWIEEMTGLVWGSASPPVPGVITREGFLRMISRTVRIGPGERVVLVRFATKSRTLEGARDLALQVLSGPPPEVMVGMDELIPDVINFDWVVPGAPRVQIEAATIVPEGAAIPVRATALPADVTWSWDVTGTGELVPMGTTREVSVPADALDGPDLIRVGAEATADGRSTRRYWMIRVENVAPSFVDLPERLELRVGEAHELVLRAQDPSPLDRTSFELVSAPEGVTLERDRVRMRPTEAQITRGGRELIIAVRVIDDDGGATDASIALAVRPNRAPSVPIPIAPVPGSSIEDRTPDLVVSNAIDDDGDTLRYELEIDTSPDFDAPMRVADLPSGTAVTSWPVPEALAPGSYVWRVRVTDGAFTSDWATASFRVSAPRDAGAPADASAPPPTERSSGCAVGGGARIRGNALLLVLGAMIVIRARRRRLQR</sequence>
<reference evidence="3 4" key="1">
    <citation type="submission" date="2015-03" db="EMBL/GenBank/DDBJ databases">
        <title>Genome assembly of Sandaracinus amylolyticus DSM 53668.</title>
        <authorList>
            <person name="Sharma G."/>
            <person name="Subramanian S."/>
        </authorList>
    </citation>
    <scope>NUCLEOTIDE SEQUENCE [LARGE SCALE GENOMIC DNA]</scope>
    <source>
        <strain evidence="3 4">DSM 53668</strain>
    </source>
</reference>
<evidence type="ECO:0000313" key="4">
    <source>
        <dbReference type="Proteomes" id="UP000034883"/>
    </source>
</evidence>
<accession>A0A0F6W1M4</accession>
<dbReference type="OrthoDB" id="9765693at2"/>
<protein>
    <submittedName>
        <fullName evidence="3">Internalin</fullName>
    </submittedName>
</protein>
<dbReference type="AlphaFoldDB" id="A0A0F6W1M4"/>
<organism evidence="3 4">
    <name type="scientific">Sandaracinus amylolyticus</name>
    <dbReference type="NCBI Taxonomy" id="927083"/>
    <lineage>
        <taxon>Bacteria</taxon>
        <taxon>Pseudomonadati</taxon>
        <taxon>Myxococcota</taxon>
        <taxon>Polyangia</taxon>
        <taxon>Polyangiales</taxon>
        <taxon>Sandaracinaceae</taxon>
        <taxon>Sandaracinus</taxon>
    </lineage>
</organism>
<feature type="region of interest" description="Disordered" evidence="1">
    <location>
        <begin position="551"/>
        <end position="573"/>
    </location>
</feature>
<evidence type="ECO:0000313" key="3">
    <source>
        <dbReference type="EMBL" id="AKF04946.1"/>
    </source>
</evidence>
<dbReference type="EMBL" id="CP011125">
    <property type="protein sequence ID" value="AKF04946.1"/>
    <property type="molecule type" value="Genomic_DNA"/>
</dbReference>
<name>A0A0F6W1M4_9BACT</name>
<dbReference type="KEGG" id="samy:DB32_002095"/>
<dbReference type="Proteomes" id="UP000034883">
    <property type="component" value="Chromosome"/>
</dbReference>
<feature type="signal peptide" evidence="2">
    <location>
        <begin position="1"/>
        <end position="27"/>
    </location>
</feature>
<dbReference type="InterPro" id="IPR013783">
    <property type="entry name" value="Ig-like_fold"/>
</dbReference>
<dbReference type="STRING" id="927083.DB32_002095"/>